<keyword evidence="6" id="KW-0540">Nuclease</keyword>
<evidence type="ECO:0000256" key="9">
    <source>
        <dbReference type="ARBA" id="ARBA00022801"/>
    </source>
</evidence>
<evidence type="ECO:0000256" key="4">
    <source>
        <dbReference type="ARBA" id="ARBA00012477"/>
    </source>
</evidence>
<comment type="cofactor">
    <cofactor evidence="2">
        <name>Zn(2+)</name>
        <dbReference type="ChEBI" id="CHEBI:29105"/>
    </cofactor>
</comment>
<sequence>MKSWLSHPGRLGRELVQSHHHVHPLLLVRHASEQTRSRRVPPCAPLDLFGNRIIWPVPRHKNSRTPLRCLLVPRPSSRTEDRNPANARPRNMLGFVEILSGPTADTGPCLLVHFESKRYLFGHVAEGTQRVLVGRKMSTRSMEEIFLSGPVRWRSAGGLLGMLLTLGDAAASARAAAEEENRKRAQRGKKLRQASFAALNIHGARNLTHMLATARGFVFRKGFPMRPHEVRTDPRAAAATDGGSDGGSMTSAEPDWQDSNLKVWYVPITCAGEKRASRKRSHDMIEDADGGGQETGASRAKSRDRDGSVAEERVVPDIVQSADDAPGRILVSQASPVQGDVEVSGAPPAGSVAEEATFPRSRSQT</sequence>
<comment type="similarity">
    <text evidence="3">Belongs to the RNase Z family.</text>
</comment>
<gene>
    <name evidence="13" type="ORF">VTK73DRAFT_4915</name>
</gene>
<evidence type="ECO:0000256" key="8">
    <source>
        <dbReference type="ARBA" id="ARBA00022759"/>
    </source>
</evidence>
<dbReference type="Pfam" id="PF13691">
    <property type="entry name" value="Lactamase_B_4"/>
    <property type="match status" value="1"/>
</dbReference>
<evidence type="ECO:0000256" key="1">
    <source>
        <dbReference type="ARBA" id="ARBA00000402"/>
    </source>
</evidence>
<feature type="domain" description="tRNase Z endonuclease" evidence="12">
    <location>
        <begin position="98"/>
        <end position="158"/>
    </location>
</feature>
<evidence type="ECO:0000256" key="11">
    <source>
        <dbReference type="SAM" id="MobiDB-lite"/>
    </source>
</evidence>
<dbReference type="EMBL" id="JAZHXJ010002764">
    <property type="protein sequence ID" value="KAL1836823.1"/>
    <property type="molecule type" value="Genomic_DNA"/>
</dbReference>
<keyword evidence="8" id="KW-0255">Endonuclease</keyword>
<evidence type="ECO:0000256" key="3">
    <source>
        <dbReference type="ARBA" id="ARBA00007823"/>
    </source>
</evidence>
<evidence type="ECO:0000313" key="14">
    <source>
        <dbReference type="Proteomes" id="UP001586593"/>
    </source>
</evidence>
<evidence type="ECO:0000259" key="12">
    <source>
        <dbReference type="Pfam" id="PF13691"/>
    </source>
</evidence>
<evidence type="ECO:0000313" key="13">
    <source>
        <dbReference type="EMBL" id="KAL1836823.1"/>
    </source>
</evidence>
<reference evidence="13 14" key="1">
    <citation type="journal article" date="2024" name="Commun. Biol.">
        <title>Comparative genomic analysis of thermophilic fungi reveals convergent evolutionary adaptations and gene losses.</title>
        <authorList>
            <person name="Steindorff A.S."/>
            <person name="Aguilar-Pontes M.V."/>
            <person name="Robinson A.J."/>
            <person name="Andreopoulos B."/>
            <person name="LaButti K."/>
            <person name="Kuo A."/>
            <person name="Mondo S."/>
            <person name="Riley R."/>
            <person name="Otillar R."/>
            <person name="Haridas S."/>
            <person name="Lipzen A."/>
            <person name="Grimwood J."/>
            <person name="Schmutz J."/>
            <person name="Clum A."/>
            <person name="Reid I.D."/>
            <person name="Moisan M.C."/>
            <person name="Butler G."/>
            <person name="Nguyen T.T.M."/>
            <person name="Dewar K."/>
            <person name="Conant G."/>
            <person name="Drula E."/>
            <person name="Henrissat B."/>
            <person name="Hansel C."/>
            <person name="Singer S."/>
            <person name="Hutchinson M.I."/>
            <person name="de Vries R.P."/>
            <person name="Natvig D.O."/>
            <person name="Powell A.J."/>
            <person name="Tsang A."/>
            <person name="Grigoriev I.V."/>
        </authorList>
    </citation>
    <scope>NUCLEOTIDE SEQUENCE [LARGE SCALE GENOMIC DNA]</scope>
    <source>
        <strain evidence="13 14">ATCC 24622</strain>
    </source>
</reference>
<dbReference type="InterPro" id="IPR036866">
    <property type="entry name" value="RibonucZ/Hydroxyglut_hydro"/>
</dbReference>
<keyword evidence="9" id="KW-0378">Hydrolase</keyword>
<dbReference type="Proteomes" id="UP001586593">
    <property type="component" value="Unassembled WGS sequence"/>
</dbReference>
<comment type="catalytic activity">
    <reaction evidence="1">
        <text>Endonucleolytic cleavage of RNA, removing extra 3' nucleotides from tRNA precursor, generating 3' termini of tRNAs. A 3'-hydroxy group is left at the tRNA terminus and a 5'-phosphoryl group is left at the trailer molecule.</text>
        <dbReference type="EC" id="3.1.26.11"/>
    </reaction>
</comment>
<organism evidence="13 14">
    <name type="scientific">Phialemonium thermophilum</name>
    <dbReference type="NCBI Taxonomy" id="223376"/>
    <lineage>
        <taxon>Eukaryota</taxon>
        <taxon>Fungi</taxon>
        <taxon>Dikarya</taxon>
        <taxon>Ascomycota</taxon>
        <taxon>Pezizomycotina</taxon>
        <taxon>Sordariomycetes</taxon>
        <taxon>Sordariomycetidae</taxon>
        <taxon>Cephalothecales</taxon>
        <taxon>Cephalothecaceae</taxon>
        <taxon>Phialemonium</taxon>
    </lineage>
</organism>
<evidence type="ECO:0000256" key="2">
    <source>
        <dbReference type="ARBA" id="ARBA00001947"/>
    </source>
</evidence>
<keyword evidence="14" id="KW-1185">Reference proteome</keyword>
<evidence type="ECO:0000256" key="10">
    <source>
        <dbReference type="ARBA" id="ARBA00022833"/>
    </source>
</evidence>
<feature type="region of interest" description="Disordered" evidence="11">
    <location>
        <begin position="275"/>
        <end position="365"/>
    </location>
</feature>
<feature type="compositionally biased region" description="Low complexity" evidence="11">
    <location>
        <begin position="236"/>
        <end position="252"/>
    </location>
</feature>
<accession>A0ABR3V668</accession>
<feature type="region of interest" description="Disordered" evidence="11">
    <location>
        <begin position="227"/>
        <end position="255"/>
    </location>
</feature>
<dbReference type="PANTHER" id="PTHR12553:SF49">
    <property type="entry name" value="ZINC PHOSPHODIESTERASE ELAC PROTEIN 2"/>
    <property type="match status" value="1"/>
</dbReference>
<dbReference type="InterPro" id="IPR027794">
    <property type="entry name" value="tRNase_Z_dom"/>
</dbReference>
<protein>
    <recommendedName>
        <fullName evidence="4">ribonuclease Z</fullName>
        <ecNumber evidence="4">3.1.26.11</ecNumber>
    </recommendedName>
</protein>
<feature type="compositionally biased region" description="Basic and acidic residues" evidence="11">
    <location>
        <begin position="301"/>
        <end position="315"/>
    </location>
</feature>
<evidence type="ECO:0000256" key="6">
    <source>
        <dbReference type="ARBA" id="ARBA00022722"/>
    </source>
</evidence>
<dbReference type="PANTHER" id="PTHR12553">
    <property type="entry name" value="ZINC PHOSPHODIESTERASE ELAC PROTEIN 2"/>
    <property type="match status" value="1"/>
</dbReference>
<keyword evidence="10" id="KW-0862">Zinc</keyword>
<dbReference type="Gene3D" id="3.60.15.10">
    <property type="entry name" value="Ribonuclease Z/Hydroxyacylglutathione hydrolase-like"/>
    <property type="match status" value="1"/>
</dbReference>
<evidence type="ECO:0000256" key="5">
    <source>
        <dbReference type="ARBA" id="ARBA00022694"/>
    </source>
</evidence>
<evidence type="ECO:0000256" key="7">
    <source>
        <dbReference type="ARBA" id="ARBA00022723"/>
    </source>
</evidence>
<dbReference type="InterPro" id="IPR047151">
    <property type="entry name" value="RNZ2-like"/>
</dbReference>
<comment type="caution">
    <text evidence="13">The sequence shown here is derived from an EMBL/GenBank/DDBJ whole genome shotgun (WGS) entry which is preliminary data.</text>
</comment>
<keyword evidence="7" id="KW-0479">Metal-binding</keyword>
<dbReference type="EC" id="3.1.26.11" evidence="4"/>
<keyword evidence="5" id="KW-0819">tRNA processing</keyword>
<name>A0ABR3V668_9PEZI</name>
<proteinExistence type="inferred from homology"/>